<evidence type="ECO:0000313" key="2">
    <source>
        <dbReference type="EMBL" id="SDB05818.1"/>
    </source>
</evidence>
<dbReference type="Pfam" id="PF07866">
    <property type="entry name" value="DUF1653"/>
    <property type="match status" value="1"/>
</dbReference>
<protein>
    <recommendedName>
        <fullName evidence="1">DUF1653 domain-containing protein</fullName>
    </recommendedName>
</protein>
<dbReference type="Proteomes" id="UP000199228">
    <property type="component" value="Unassembled WGS sequence"/>
</dbReference>
<sequence>MRTVHSGELFRHFKNKMYQIVAVAEHSETGEELVIYQALYGDYRVYARPKEMFLSEVDHEKYPQVTQKYRFEKVDRNSMIADEEKKENLKTATQMDEMHSQEEAGEQANPLLLRFLDAQDTNQQIQVLKEIKNELTDRLINDIAVVLDVVIEEGPIEERYKQLSVCLDTKNRFETGRFGR</sequence>
<evidence type="ECO:0000259" key="1">
    <source>
        <dbReference type="Pfam" id="PF07866"/>
    </source>
</evidence>
<gene>
    <name evidence="2" type="ORF">SAMN02910417_00396</name>
</gene>
<proteinExistence type="predicted"/>
<dbReference type="RefSeq" id="WP_242870510.1">
    <property type="nucleotide sequence ID" value="NZ_FMXR01000005.1"/>
</dbReference>
<dbReference type="InterPro" id="IPR023387">
    <property type="entry name" value="DUF1653-like_dom"/>
</dbReference>
<accession>A0A1G6ABP0</accession>
<dbReference type="EMBL" id="FMXR01000005">
    <property type="protein sequence ID" value="SDB05818.1"/>
    <property type="molecule type" value="Genomic_DNA"/>
</dbReference>
<dbReference type="InterPro" id="IPR037135">
    <property type="entry name" value="DUF1653-like_dom_sf"/>
</dbReference>
<dbReference type="AlphaFoldDB" id="A0A1G6ABP0"/>
<dbReference type="STRING" id="1732.SAMN02910417_00396"/>
<dbReference type="Gene3D" id="2.30.30.320">
    <property type="entry name" value="DUF1653-like domain"/>
    <property type="match status" value="1"/>
</dbReference>
<feature type="domain" description="DUF1653" evidence="1">
    <location>
        <begin position="9"/>
        <end position="72"/>
    </location>
</feature>
<name>A0A1G6ABP0_EUBOX</name>
<evidence type="ECO:0000313" key="3">
    <source>
        <dbReference type="Proteomes" id="UP000199228"/>
    </source>
</evidence>
<organism evidence="2 3">
    <name type="scientific">Eubacterium oxidoreducens</name>
    <dbReference type="NCBI Taxonomy" id="1732"/>
    <lineage>
        <taxon>Bacteria</taxon>
        <taxon>Bacillati</taxon>
        <taxon>Bacillota</taxon>
        <taxon>Clostridia</taxon>
        <taxon>Eubacteriales</taxon>
        <taxon>Eubacteriaceae</taxon>
        <taxon>Eubacterium</taxon>
    </lineage>
</organism>
<reference evidence="2 3" key="1">
    <citation type="submission" date="2016-10" db="EMBL/GenBank/DDBJ databases">
        <authorList>
            <person name="de Groot N.N."/>
        </authorList>
    </citation>
    <scope>NUCLEOTIDE SEQUENCE [LARGE SCALE GENOMIC DNA]</scope>
    <source>
        <strain evidence="2 3">DSM 3217</strain>
    </source>
</reference>
<keyword evidence="3" id="KW-1185">Reference proteome</keyword>